<gene>
    <name evidence="2" type="ORF">L195_g006201</name>
</gene>
<organism evidence="2 3">
    <name type="scientific">Trifolium pratense</name>
    <name type="common">Red clover</name>
    <dbReference type="NCBI Taxonomy" id="57577"/>
    <lineage>
        <taxon>Eukaryota</taxon>
        <taxon>Viridiplantae</taxon>
        <taxon>Streptophyta</taxon>
        <taxon>Embryophyta</taxon>
        <taxon>Tracheophyta</taxon>
        <taxon>Spermatophyta</taxon>
        <taxon>Magnoliopsida</taxon>
        <taxon>eudicotyledons</taxon>
        <taxon>Gunneridae</taxon>
        <taxon>Pentapetalae</taxon>
        <taxon>rosids</taxon>
        <taxon>fabids</taxon>
        <taxon>Fabales</taxon>
        <taxon>Fabaceae</taxon>
        <taxon>Papilionoideae</taxon>
        <taxon>50 kb inversion clade</taxon>
        <taxon>NPAAA clade</taxon>
        <taxon>Hologalegina</taxon>
        <taxon>IRL clade</taxon>
        <taxon>Trifolieae</taxon>
        <taxon>Trifolium</taxon>
    </lineage>
</organism>
<dbReference type="EMBL" id="ASHM01003282">
    <property type="protein sequence ID" value="PNY09647.1"/>
    <property type="molecule type" value="Genomic_DNA"/>
</dbReference>
<proteinExistence type="predicted"/>
<dbReference type="AlphaFoldDB" id="A0A2K3P2Y7"/>
<feature type="compositionally biased region" description="Polar residues" evidence="1">
    <location>
        <begin position="47"/>
        <end position="63"/>
    </location>
</feature>
<name>A0A2K3P2Y7_TRIPR</name>
<evidence type="ECO:0000256" key="1">
    <source>
        <dbReference type="SAM" id="MobiDB-lite"/>
    </source>
</evidence>
<accession>A0A2K3P2Y7</accession>
<reference evidence="2 3" key="2">
    <citation type="journal article" date="2017" name="Front. Plant Sci.">
        <title>Gene Classification and Mining of Molecular Markers Useful in Red Clover (Trifolium pratense) Breeding.</title>
        <authorList>
            <person name="Istvanek J."/>
            <person name="Dluhosova J."/>
            <person name="Dluhos P."/>
            <person name="Patkova L."/>
            <person name="Nedelnik J."/>
            <person name="Repkova J."/>
        </authorList>
    </citation>
    <scope>NUCLEOTIDE SEQUENCE [LARGE SCALE GENOMIC DNA]</scope>
    <source>
        <strain evidence="3">cv. Tatra</strain>
        <tissue evidence="2">Young leaves</tissue>
    </source>
</reference>
<reference evidence="2 3" key="1">
    <citation type="journal article" date="2014" name="Am. J. Bot.">
        <title>Genome assembly and annotation for red clover (Trifolium pratense; Fabaceae).</title>
        <authorList>
            <person name="Istvanek J."/>
            <person name="Jaros M."/>
            <person name="Krenek A."/>
            <person name="Repkova J."/>
        </authorList>
    </citation>
    <scope>NUCLEOTIDE SEQUENCE [LARGE SCALE GENOMIC DNA]</scope>
    <source>
        <strain evidence="3">cv. Tatra</strain>
        <tissue evidence="2">Young leaves</tissue>
    </source>
</reference>
<evidence type="ECO:0000313" key="3">
    <source>
        <dbReference type="Proteomes" id="UP000236291"/>
    </source>
</evidence>
<feature type="region of interest" description="Disordered" evidence="1">
    <location>
        <begin position="40"/>
        <end position="63"/>
    </location>
</feature>
<evidence type="ECO:0000313" key="2">
    <source>
        <dbReference type="EMBL" id="PNY09647.1"/>
    </source>
</evidence>
<sequence length="63" mass="7154">MGVEVSQPKERRINMWNKLQQEKEKKAVYQVCTMNGWSLEKGPNSAKVKQQPVNMSGTQGCSK</sequence>
<comment type="caution">
    <text evidence="2">The sequence shown here is derived from an EMBL/GenBank/DDBJ whole genome shotgun (WGS) entry which is preliminary data.</text>
</comment>
<dbReference type="Proteomes" id="UP000236291">
    <property type="component" value="Unassembled WGS sequence"/>
</dbReference>
<protein>
    <submittedName>
        <fullName evidence="2">Uncharacterized protein</fullName>
    </submittedName>
</protein>